<protein>
    <submittedName>
        <fullName evidence="1">Uncharacterized protein</fullName>
    </submittedName>
</protein>
<comment type="caution">
    <text evidence="1">The sequence shown here is derived from an EMBL/GenBank/DDBJ whole genome shotgun (WGS) entry which is preliminary data.</text>
</comment>
<dbReference type="Proteomes" id="UP001234178">
    <property type="component" value="Unassembled WGS sequence"/>
</dbReference>
<accession>A0ABR0AR56</accession>
<organism evidence="1 2">
    <name type="scientific">Daphnia magna</name>
    <dbReference type="NCBI Taxonomy" id="35525"/>
    <lineage>
        <taxon>Eukaryota</taxon>
        <taxon>Metazoa</taxon>
        <taxon>Ecdysozoa</taxon>
        <taxon>Arthropoda</taxon>
        <taxon>Crustacea</taxon>
        <taxon>Branchiopoda</taxon>
        <taxon>Diplostraca</taxon>
        <taxon>Cladocera</taxon>
        <taxon>Anomopoda</taxon>
        <taxon>Daphniidae</taxon>
        <taxon>Daphnia</taxon>
    </lineage>
</organism>
<keyword evidence="2" id="KW-1185">Reference proteome</keyword>
<proteinExistence type="predicted"/>
<gene>
    <name evidence="1" type="ORF">OUZ56_016624</name>
</gene>
<sequence length="73" mass="8391">MHLWWMLHYEFFGLINSCRDPWLHTTLGPLDATLHSVVVAHDKAWKLPTNPIENFTGWIARDQCLLGAGVYKG</sequence>
<name>A0ABR0AR56_9CRUS</name>
<evidence type="ECO:0000313" key="2">
    <source>
        <dbReference type="Proteomes" id="UP001234178"/>
    </source>
</evidence>
<evidence type="ECO:0000313" key="1">
    <source>
        <dbReference type="EMBL" id="KAK4027582.1"/>
    </source>
</evidence>
<dbReference type="EMBL" id="JAOYFB010000038">
    <property type="protein sequence ID" value="KAK4027582.1"/>
    <property type="molecule type" value="Genomic_DNA"/>
</dbReference>
<reference evidence="1 2" key="1">
    <citation type="journal article" date="2023" name="Nucleic Acids Res.">
        <title>The hologenome of Daphnia magna reveals possible DNA methylation and microbiome-mediated evolution of the host genome.</title>
        <authorList>
            <person name="Chaturvedi A."/>
            <person name="Li X."/>
            <person name="Dhandapani V."/>
            <person name="Marshall H."/>
            <person name="Kissane S."/>
            <person name="Cuenca-Cambronero M."/>
            <person name="Asole G."/>
            <person name="Calvet F."/>
            <person name="Ruiz-Romero M."/>
            <person name="Marangio P."/>
            <person name="Guigo R."/>
            <person name="Rago D."/>
            <person name="Mirbahai L."/>
            <person name="Eastwood N."/>
            <person name="Colbourne J.K."/>
            <person name="Zhou J."/>
            <person name="Mallon E."/>
            <person name="Orsini L."/>
        </authorList>
    </citation>
    <scope>NUCLEOTIDE SEQUENCE [LARGE SCALE GENOMIC DNA]</scope>
    <source>
        <strain evidence="1">LRV0_1</strain>
    </source>
</reference>